<keyword evidence="4" id="KW-0256">Endoplasmic reticulum</keyword>
<evidence type="ECO:0008006" key="9">
    <source>
        <dbReference type="Google" id="ProtNLM"/>
    </source>
</evidence>
<dbReference type="EMBL" id="JAJTJA010000001">
    <property type="protein sequence ID" value="KAH8705867.1"/>
    <property type="molecule type" value="Genomic_DNA"/>
</dbReference>
<organism evidence="7 8">
    <name type="scientific">Talaromyces proteolyticus</name>
    <dbReference type="NCBI Taxonomy" id="1131652"/>
    <lineage>
        <taxon>Eukaryota</taxon>
        <taxon>Fungi</taxon>
        <taxon>Dikarya</taxon>
        <taxon>Ascomycota</taxon>
        <taxon>Pezizomycotina</taxon>
        <taxon>Eurotiomycetes</taxon>
        <taxon>Eurotiomycetidae</taxon>
        <taxon>Eurotiales</taxon>
        <taxon>Trichocomaceae</taxon>
        <taxon>Talaromyces</taxon>
        <taxon>Talaromyces sect. Bacilispori</taxon>
    </lineage>
</organism>
<evidence type="ECO:0000256" key="3">
    <source>
        <dbReference type="ARBA" id="ARBA00004370"/>
    </source>
</evidence>
<proteinExistence type="predicted"/>
<keyword evidence="6" id="KW-0472">Membrane</keyword>
<evidence type="ECO:0000256" key="2">
    <source>
        <dbReference type="ARBA" id="ARBA00004240"/>
    </source>
</evidence>
<dbReference type="InterPro" id="IPR029058">
    <property type="entry name" value="AB_hydrolase_fold"/>
</dbReference>
<comment type="subcellular location">
    <subcellularLocation>
        <location evidence="2">Endoplasmic reticulum</location>
    </subcellularLocation>
    <subcellularLocation>
        <location evidence="3">Membrane</location>
    </subcellularLocation>
    <subcellularLocation>
        <location evidence="1">Mitochondrion</location>
    </subcellularLocation>
</comment>
<accession>A0AAD4Q707</accession>
<gene>
    <name evidence="7" type="ORF">BGW36DRAFT_368293</name>
</gene>
<dbReference type="AlphaFoldDB" id="A0AAD4Q707"/>
<dbReference type="RefSeq" id="XP_046078488.1">
    <property type="nucleotide sequence ID" value="XM_046214971.1"/>
</dbReference>
<evidence type="ECO:0000256" key="4">
    <source>
        <dbReference type="ARBA" id="ARBA00022824"/>
    </source>
</evidence>
<dbReference type="GO" id="GO:0005739">
    <property type="term" value="C:mitochondrion"/>
    <property type="evidence" value="ECO:0007669"/>
    <property type="project" value="UniProtKB-SubCell"/>
</dbReference>
<evidence type="ECO:0000256" key="6">
    <source>
        <dbReference type="ARBA" id="ARBA00023136"/>
    </source>
</evidence>
<comment type="caution">
    <text evidence="7">The sequence shown here is derived from an EMBL/GenBank/DDBJ whole genome shotgun (WGS) entry which is preliminary data.</text>
</comment>
<name>A0AAD4Q707_9EURO</name>
<keyword evidence="8" id="KW-1185">Reference proteome</keyword>
<dbReference type="InterPro" id="IPR052374">
    <property type="entry name" value="SERAC1"/>
</dbReference>
<dbReference type="PANTHER" id="PTHR48182:SF2">
    <property type="entry name" value="PROTEIN SERAC1"/>
    <property type="match status" value="1"/>
</dbReference>
<dbReference type="SUPFAM" id="SSF53474">
    <property type="entry name" value="alpha/beta-Hydrolases"/>
    <property type="match status" value="1"/>
</dbReference>
<reference evidence="7" key="1">
    <citation type="submission" date="2021-12" db="EMBL/GenBank/DDBJ databases">
        <title>Convergent genome expansion in fungi linked to evolution of root-endophyte symbiosis.</title>
        <authorList>
            <consortium name="DOE Joint Genome Institute"/>
            <person name="Ke Y.-H."/>
            <person name="Bonito G."/>
            <person name="Liao H.-L."/>
            <person name="Looney B."/>
            <person name="Rojas-Flechas A."/>
            <person name="Nash J."/>
            <person name="Hameed K."/>
            <person name="Schadt C."/>
            <person name="Martin F."/>
            <person name="Crous P.W."/>
            <person name="Miettinen O."/>
            <person name="Magnuson J.K."/>
            <person name="Labbe J."/>
            <person name="Jacobson D."/>
            <person name="Doktycz M.J."/>
            <person name="Veneault-Fourrey C."/>
            <person name="Kuo A."/>
            <person name="Mondo S."/>
            <person name="Calhoun S."/>
            <person name="Riley R."/>
            <person name="Ohm R."/>
            <person name="LaButti K."/>
            <person name="Andreopoulos B."/>
            <person name="Pangilinan J."/>
            <person name="Nolan M."/>
            <person name="Tritt A."/>
            <person name="Clum A."/>
            <person name="Lipzen A."/>
            <person name="Daum C."/>
            <person name="Barry K."/>
            <person name="Grigoriev I.V."/>
            <person name="Vilgalys R."/>
        </authorList>
    </citation>
    <scope>NUCLEOTIDE SEQUENCE</scope>
    <source>
        <strain evidence="7">PMI_201</strain>
    </source>
</reference>
<keyword evidence="5" id="KW-0496">Mitochondrion</keyword>
<dbReference type="GeneID" id="70245258"/>
<evidence type="ECO:0000256" key="1">
    <source>
        <dbReference type="ARBA" id="ARBA00004173"/>
    </source>
</evidence>
<protein>
    <recommendedName>
        <fullName evidence="9">DUF676 domain-containing protein</fullName>
    </recommendedName>
</protein>
<evidence type="ECO:0000313" key="7">
    <source>
        <dbReference type="EMBL" id="KAH8705867.1"/>
    </source>
</evidence>
<sequence>MQKFMEKIGLKRTQGRLTKEQSTQDSSNRFDISEDIGLKLICENTQCDVDLVAIHGDGGHYERSWSHSETKVFWLRDLLPSIVPKSRVLSFGYPRSKSPLSKMSTPEIAFLLLQELSRLREHTKSEKRKIIFLAHSFGVLILKGALINSSALGYNDIFVSTVGVMFFGSHPDVGQGLGSLASSSFPDDTLQSPQVAALRKEAEWLQTASSQFSAIEKQGEFKIVYFLESPTDGPMDSLSQNLQEQQEQQEQKILVIRMKKSHGMMIRFRNASDDDFRQVEKLITQIYNNQV</sequence>
<dbReference type="Proteomes" id="UP001201262">
    <property type="component" value="Unassembled WGS sequence"/>
</dbReference>
<evidence type="ECO:0000256" key="5">
    <source>
        <dbReference type="ARBA" id="ARBA00023128"/>
    </source>
</evidence>
<dbReference type="GO" id="GO:0016020">
    <property type="term" value="C:membrane"/>
    <property type="evidence" value="ECO:0007669"/>
    <property type="project" value="UniProtKB-SubCell"/>
</dbReference>
<dbReference type="GO" id="GO:0005783">
    <property type="term" value="C:endoplasmic reticulum"/>
    <property type="evidence" value="ECO:0007669"/>
    <property type="project" value="UniProtKB-SubCell"/>
</dbReference>
<dbReference type="PANTHER" id="PTHR48182">
    <property type="entry name" value="PROTEIN SERAC1"/>
    <property type="match status" value="1"/>
</dbReference>
<evidence type="ECO:0000313" key="8">
    <source>
        <dbReference type="Proteomes" id="UP001201262"/>
    </source>
</evidence>